<evidence type="ECO:0000313" key="2">
    <source>
        <dbReference type="Proteomes" id="UP000569018"/>
    </source>
</evidence>
<organism evidence="1 2">
    <name type="scientific">Candidatus Hakubella thermalkaliphila</name>
    <dbReference type="NCBI Taxonomy" id="2754717"/>
    <lineage>
        <taxon>Bacteria</taxon>
        <taxon>Bacillati</taxon>
        <taxon>Actinomycetota</taxon>
        <taxon>Actinomycetota incertae sedis</taxon>
        <taxon>Candidatus Hakubellales</taxon>
        <taxon>Candidatus Hakubellaceae</taxon>
        <taxon>Candidatus Hakubella</taxon>
    </lineage>
</organism>
<proteinExistence type="predicted"/>
<dbReference type="Proteomes" id="UP000569018">
    <property type="component" value="Unassembled WGS sequence"/>
</dbReference>
<gene>
    <name evidence="1" type="ORF">HKBW3S47_00863</name>
</gene>
<dbReference type="EMBL" id="BLSD01000034">
    <property type="protein sequence ID" value="GFP39163.1"/>
    <property type="molecule type" value="Genomic_DNA"/>
</dbReference>
<feature type="non-terminal residue" evidence="1">
    <location>
        <position position="1"/>
    </location>
</feature>
<dbReference type="AlphaFoldDB" id="A0A6V8Q3T6"/>
<reference evidence="1 2" key="1">
    <citation type="journal article" date="2020" name="Front. Microbiol.">
        <title>Single-cell genomics of novel Actinobacteria with the Wood-Ljungdahl pathway discovered in a serpentinizing system.</title>
        <authorList>
            <person name="Merino N."/>
            <person name="Kawai M."/>
            <person name="Boyd E.S."/>
            <person name="Colman D.R."/>
            <person name="McGlynn S.E."/>
            <person name="Nealson K.H."/>
            <person name="Kurokawa K."/>
            <person name="Hongoh Y."/>
        </authorList>
    </citation>
    <scope>NUCLEOTIDE SEQUENCE [LARGE SCALE GENOMIC DNA]</scope>
    <source>
        <strain evidence="1 2">S47</strain>
    </source>
</reference>
<dbReference type="RefSeq" id="WP_320414646.1">
    <property type="nucleotide sequence ID" value="NZ_BLSD01000034.1"/>
</dbReference>
<evidence type="ECO:0008006" key="3">
    <source>
        <dbReference type="Google" id="ProtNLM"/>
    </source>
</evidence>
<accession>A0A6V8Q3T6</accession>
<comment type="caution">
    <text evidence="1">The sequence shown here is derived from an EMBL/GenBank/DDBJ whole genome shotgun (WGS) entry which is preliminary data.</text>
</comment>
<evidence type="ECO:0000313" key="1">
    <source>
        <dbReference type="EMBL" id="GFP39163.1"/>
    </source>
</evidence>
<sequence length="64" mass="7473">GETVLEENREKAEYESDLESILKGKLLEIRMGYESGEISEEQYKEKEKELKKKLEAIGVVLKRK</sequence>
<protein>
    <recommendedName>
        <fullName evidence="3">SHOCT domain-containing protein</fullName>
    </recommendedName>
</protein>
<name>A0A6V8Q3T6_9ACTN</name>